<dbReference type="EMBL" id="JAAMPI010000372">
    <property type="protein sequence ID" value="KAF4632164.1"/>
    <property type="molecule type" value="Genomic_DNA"/>
</dbReference>
<dbReference type="Gene3D" id="3.40.50.1820">
    <property type="entry name" value="alpha/beta hydrolase"/>
    <property type="match status" value="1"/>
</dbReference>
<dbReference type="PANTHER" id="PTHR48182:SF2">
    <property type="entry name" value="PROTEIN SERAC1"/>
    <property type="match status" value="1"/>
</dbReference>
<keyword evidence="9" id="KW-1185">Reference proteome</keyword>
<organism evidence="8 9">
    <name type="scientific">Cudoniella acicularis</name>
    <dbReference type="NCBI Taxonomy" id="354080"/>
    <lineage>
        <taxon>Eukaryota</taxon>
        <taxon>Fungi</taxon>
        <taxon>Dikarya</taxon>
        <taxon>Ascomycota</taxon>
        <taxon>Pezizomycotina</taxon>
        <taxon>Leotiomycetes</taxon>
        <taxon>Helotiales</taxon>
        <taxon>Tricladiaceae</taxon>
        <taxon>Cudoniella</taxon>
    </lineage>
</organism>
<dbReference type="PANTHER" id="PTHR48182">
    <property type="entry name" value="PROTEIN SERAC1"/>
    <property type="match status" value="1"/>
</dbReference>
<comment type="subcellular location">
    <subcellularLocation>
        <location evidence="2">Endoplasmic reticulum</location>
    </subcellularLocation>
    <subcellularLocation>
        <location evidence="3">Membrane</location>
    </subcellularLocation>
    <subcellularLocation>
        <location evidence="1">Mitochondrion</location>
    </subcellularLocation>
</comment>
<reference evidence="8 9" key="1">
    <citation type="submission" date="2020-03" db="EMBL/GenBank/DDBJ databases">
        <title>Draft Genome Sequence of Cudoniella acicularis.</title>
        <authorList>
            <person name="Buettner E."/>
            <person name="Kellner H."/>
        </authorList>
    </citation>
    <scope>NUCLEOTIDE SEQUENCE [LARGE SCALE GENOMIC DNA]</scope>
    <source>
        <strain evidence="8 9">DSM 108380</strain>
    </source>
</reference>
<evidence type="ECO:0000313" key="8">
    <source>
        <dbReference type="EMBL" id="KAF4632164.1"/>
    </source>
</evidence>
<evidence type="ECO:0000256" key="5">
    <source>
        <dbReference type="ARBA" id="ARBA00023128"/>
    </source>
</evidence>
<evidence type="ECO:0000256" key="4">
    <source>
        <dbReference type="ARBA" id="ARBA00022824"/>
    </source>
</evidence>
<dbReference type="Proteomes" id="UP000566819">
    <property type="component" value="Unassembled WGS sequence"/>
</dbReference>
<proteinExistence type="predicted"/>
<evidence type="ECO:0000256" key="1">
    <source>
        <dbReference type="ARBA" id="ARBA00004173"/>
    </source>
</evidence>
<dbReference type="GO" id="GO:0005739">
    <property type="term" value="C:mitochondrion"/>
    <property type="evidence" value="ECO:0007669"/>
    <property type="project" value="UniProtKB-SubCell"/>
</dbReference>
<dbReference type="SUPFAM" id="SSF53474">
    <property type="entry name" value="alpha/beta-Hydrolases"/>
    <property type="match status" value="1"/>
</dbReference>
<evidence type="ECO:0000256" key="6">
    <source>
        <dbReference type="ARBA" id="ARBA00023136"/>
    </source>
</evidence>
<feature type="region of interest" description="Disordered" evidence="7">
    <location>
        <begin position="1"/>
        <end position="22"/>
    </location>
</feature>
<keyword evidence="5" id="KW-0496">Mitochondrion</keyword>
<evidence type="ECO:0008006" key="10">
    <source>
        <dbReference type="Google" id="ProtNLM"/>
    </source>
</evidence>
<dbReference type="InterPro" id="IPR052374">
    <property type="entry name" value="SERAC1"/>
</dbReference>
<keyword evidence="4" id="KW-0256">Endoplasmic reticulum</keyword>
<dbReference type="AlphaFoldDB" id="A0A8H4RLE8"/>
<sequence>MSLRRLFGQKSQPKGEAGEAEDSMVQVEALRLKDHGLWPSHLYLVKIHRLGGDGELTWTDESTSQMWLRDFVPKQWENSRVMSFGYDSTFIFSCLVADIDGTAIDLIDRLEGERQSTAAKKRPIIFVAHSLGGIVVKRAHAAKSLIIANERSDHCGNIRDQAKYALLFAVPHRGSDLAFWGHIATKAVSFASLAVDKDSASLGLPNELAVPISADHKHIYKFDGPNSQKYRPVFNALAAISESGGTLDVSSILEKAKRHARKAVQIWESEVSSVPTLDDQPTWPLYMPQYQFWCNYSEQDILPKVLSVHYDNSYEWEVNIARVFEQQFLQLQREQGRPKANVLTFLNPGRVATCPEDLRVLLPQSLIGQIFAKYLGCVVKAAKIYGQTRNNTNLNDDEFEKEFGVEFDNASWRYWSLLSASKTPLGNLYGSFLNLS</sequence>
<evidence type="ECO:0000313" key="9">
    <source>
        <dbReference type="Proteomes" id="UP000566819"/>
    </source>
</evidence>
<accession>A0A8H4RLE8</accession>
<name>A0A8H4RLE8_9HELO</name>
<dbReference type="GO" id="GO:0016020">
    <property type="term" value="C:membrane"/>
    <property type="evidence" value="ECO:0007669"/>
    <property type="project" value="UniProtKB-SubCell"/>
</dbReference>
<dbReference type="OrthoDB" id="427518at2759"/>
<dbReference type="InterPro" id="IPR029058">
    <property type="entry name" value="AB_hydrolase_fold"/>
</dbReference>
<keyword evidence="6" id="KW-0472">Membrane</keyword>
<gene>
    <name evidence="8" type="ORF">G7Y89_g5969</name>
</gene>
<evidence type="ECO:0000256" key="2">
    <source>
        <dbReference type="ARBA" id="ARBA00004240"/>
    </source>
</evidence>
<evidence type="ECO:0000256" key="3">
    <source>
        <dbReference type="ARBA" id="ARBA00004370"/>
    </source>
</evidence>
<dbReference type="GO" id="GO:0005783">
    <property type="term" value="C:endoplasmic reticulum"/>
    <property type="evidence" value="ECO:0007669"/>
    <property type="project" value="UniProtKB-SubCell"/>
</dbReference>
<comment type="caution">
    <text evidence="8">The sequence shown here is derived from an EMBL/GenBank/DDBJ whole genome shotgun (WGS) entry which is preliminary data.</text>
</comment>
<protein>
    <recommendedName>
        <fullName evidence="10">DUF676 domain-containing protein</fullName>
    </recommendedName>
</protein>
<evidence type="ECO:0000256" key="7">
    <source>
        <dbReference type="SAM" id="MobiDB-lite"/>
    </source>
</evidence>